<proteinExistence type="predicted"/>
<dbReference type="Pfam" id="PF25156">
    <property type="entry name" value="PNGase_A_C"/>
    <property type="match status" value="1"/>
</dbReference>
<evidence type="ECO:0000259" key="1">
    <source>
        <dbReference type="Pfam" id="PF12222"/>
    </source>
</evidence>
<name>A0ABD1XJQ6_9MARC</name>
<sequence length="627" mass="69703">MASSRIRVAHPSGSRGARLSNTGLSSFGLVALLALVFCSTLSSAVKDAKGTKSFIHFQRKAAQTMKAVLLEQQNGHSSNKKETELETFLEVTRPVVSPGRRPTCSMQLLYHEFANTYGVEPPAVQYTPGQKCGDDWNQVVLKWSAVCRGRQFDRIAAVWLGGVEILRTCTAEPTKKGIIWEVEKDVTRYSSLWKKPQELVVAMGNVVDDTYTGIINVTVSVEFYNDDDDVAVDSVQESHATKSLEKHLLEPAQLILPIAESSYKDGGYWFQLLDVGGSKNSSLKIPRNSYRAVLEVCVSPHQYDEFWYTNFPNDFIQANNLTGFPGNGAFRDVQVLLDGQVVGSVWPFPVIYTGGIHPLFWRPLAAIGAFNLPSYDLDITPFVGSLLDGKDHLFSLSVTDNLDMWLLQANLHIWTDPHKHSTSGRLESSSAPNVTKLIDTEFTGLNGSFNITATRSLTYTGHVVSSFGNLTTTVSYGFKYHNKMVLTNSSDVQTVDQYTETENIVAIRSSEKEISMVHYVMSYPLYLYYSQVEKSDGSQDIFSSLEHSLKTQKQAIAGRSSSFSFLTDEQRSEGFLFLNTNNTLSGIAATNQSYSYEGTDGCYQRDVNARNYSISTDKISTYCSHTF</sequence>
<dbReference type="EMBL" id="JBHFFA010000008">
    <property type="protein sequence ID" value="KAL2609187.1"/>
    <property type="molecule type" value="Genomic_DNA"/>
</dbReference>
<gene>
    <name evidence="2" type="ORF">R1flu_027760</name>
</gene>
<protein>
    <recommendedName>
        <fullName evidence="1">Peptide N-acetyl-beta-D-glucosaminyl asparaginase amidase A N-terminal domain-containing protein</fullName>
    </recommendedName>
</protein>
<organism evidence="2 3">
    <name type="scientific">Riccia fluitans</name>
    <dbReference type="NCBI Taxonomy" id="41844"/>
    <lineage>
        <taxon>Eukaryota</taxon>
        <taxon>Viridiplantae</taxon>
        <taxon>Streptophyta</taxon>
        <taxon>Embryophyta</taxon>
        <taxon>Marchantiophyta</taxon>
        <taxon>Marchantiopsida</taxon>
        <taxon>Marchantiidae</taxon>
        <taxon>Marchantiales</taxon>
        <taxon>Ricciaceae</taxon>
        <taxon>Riccia</taxon>
    </lineage>
</organism>
<accession>A0ABD1XJQ6</accession>
<dbReference type="InterPro" id="IPR021102">
    <property type="entry name" value="PNGase_A"/>
</dbReference>
<reference evidence="2 3" key="1">
    <citation type="submission" date="2024-09" db="EMBL/GenBank/DDBJ databases">
        <title>Chromosome-scale assembly of Riccia fluitans.</title>
        <authorList>
            <person name="Paukszto L."/>
            <person name="Sawicki J."/>
            <person name="Karawczyk K."/>
            <person name="Piernik-Szablinska J."/>
            <person name="Szczecinska M."/>
            <person name="Mazdziarz M."/>
        </authorList>
    </citation>
    <scope>NUCLEOTIDE SEQUENCE [LARGE SCALE GENOMIC DNA]</scope>
    <source>
        <strain evidence="2">Rf_01</strain>
        <tissue evidence="2">Aerial parts of the thallus</tissue>
    </source>
</reference>
<dbReference type="PANTHER" id="PTHR31104">
    <property type="entry name" value="PEPTIDE-N4-(N-ACETYL-BETA-GLUCOSAMINYL)ASPARAGINE AMIDASE A PROTEIN"/>
    <property type="match status" value="1"/>
</dbReference>
<dbReference type="Pfam" id="PF12222">
    <property type="entry name" value="PNGaseA"/>
    <property type="match status" value="1"/>
</dbReference>
<evidence type="ECO:0000313" key="2">
    <source>
        <dbReference type="EMBL" id="KAL2609187.1"/>
    </source>
</evidence>
<dbReference type="Proteomes" id="UP001605036">
    <property type="component" value="Unassembled WGS sequence"/>
</dbReference>
<comment type="caution">
    <text evidence="2">The sequence shown here is derived from an EMBL/GenBank/DDBJ whole genome shotgun (WGS) entry which is preliminary data.</text>
</comment>
<feature type="domain" description="Peptide N-acetyl-beta-D-glucosaminyl asparaginase amidase A N-terminal" evidence="1">
    <location>
        <begin position="102"/>
        <end position="429"/>
    </location>
</feature>
<dbReference type="AlphaFoldDB" id="A0ABD1XJQ6"/>
<keyword evidence="3" id="KW-1185">Reference proteome</keyword>
<evidence type="ECO:0000313" key="3">
    <source>
        <dbReference type="Proteomes" id="UP001605036"/>
    </source>
</evidence>
<dbReference type="InterPro" id="IPR056948">
    <property type="entry name" value="PNGaseA_N"/>
</dbReference>